<gene>
    <name evidence="1" type="ORF">DW322_03310</name>
</gene>
<sequence length="97" mass="11031">MIMIATALMALATVVVAPRRLDAVGPVHVRYRRRADDDSVGEMIDSVCVMRKDELETMIESLFARERALRAADRVDEARAIGLHKFICISELRSRRF</sequence>
<dbReference type="AlphaFoldDB" id="A0A6P2CEU5"/>
<protein>
    <submittedName>
        <fullName evidence="1">Uncharacterized protein</fullName>
    </submittedName>
</protein>
<organism evidence="1 2">
    <name type="scientific">Rhodococcus rhodnii</name>
    <dbReference type="NCBI Taxonomy" id="38312"/>
    <lineage>
        <taxon>Bacteria</taxon>
        <taxon>Bacillati</taxon>
        <taxon>Actinomycetota</taxon>
        <taxon>Actinomycetes</taxon>
        <taxon>Mycobacteriales</taxon>
        <taxon>Nocardiaceae</taxon>
        <taxon>Rhodococcus</taxon>
    </lineage>
</organism>
<dbReference type="Proteomes" id="UP000471120">
    <property type="component" value="Unassembled WGS sequence"/>
</dbReference>
<name>A0A6P2CEU5_9NOCA</name>
<evidence type="ECO:0000313" key="2">
    <source>
        <dbReference type="Proteomes" id="UP000471120"/>
    </source>
</evidence>
<accession>A0A6P2CEU5</accession>
<comment type="caution">
    <text evidence="1">The sequence shown here is derived from an EMBL/GenBank/DDBJ whole genome shotgun (WGS) entry which is preliminary data.</text>
</comment>
<proteinExistence type="predicted"/>
<evidence type="ECO:0000313" key="1">
    <source>
        <dbReference type="EMBL" id="TXG89438.1"/>
    </source>
</evidence>
<reference evidence="1 2" key="1">
    <citation type="submission" date="2018-07" db="EMBL/GenBank/DDBJ databases">
        <title>Genome sequence of Rhodococcus rhodnii ATCC 35071 from Rhodnius prolixus.</title>
        <authorList>
            <person name="Patel V."/>
            <person name="Vogel K.J."/>
        </authorList>
    </citation>
    <scope>NUCLEOTIDE SEQUENCE [LARGE SCALE GENOMIC DNA]</scope>
    <source>
        <strain evidence="1 2">ATCC 35071</strain>
    </source>
</reference>
<dbReference type="EMBL" id="QRCM01000001">
    <property type="protein sequence ID" value="TXG89438.1"/>
    <property type="molecule type" value="Genomic_DNA"/>
</dbReference>